<reference evidence="1 2" key="1">
    <citation type="submission" date="2022-02" db="EMBL/GenBank/DDBJ databases">
        <title>Paenibacillus sp. MBLB1776 Whole Genome Shotgun Sequencing.</title>
        <authorList>
            <person name="Hwang C.Y."/>
            <person name="Cho E.-S."/>
            <person name="Seo M.-J."/>
        </authorList>
    </citation>
    <scope>NUCLEOTIDE SEQUENCE [LARGE SCALE GENOMIC DNA]</scope>
    <source>
        <strain evidence="1 2">MBLB1776</strain>
    </source>
</reference>
<dbReference type="KEGG" id="paun:MJA45_22540"/>
<dbReference type="Gene3D" id="3.30.70.270">
    <property type="match status" value="1"/>
</dbReference>
<dbReference type="EMBL" id="CP130318">
    <property type="protein sequence ID" value="WNQ10373.1"/>
    <property type="molecule type" value="Genomic_DNA"/>
</dbReference>
<keyword evidence="2" id="KW-1185">Reference proteome</keyword>
<sequence>MPPDNLIPIGVLGPEPMVSKVLKVISASFPSFRPLALPYSSEEEATRIAQEALPDIEVLLLTNPGLYRRLKEELPPAKPIQYLPLTDTALYRALYRVRSRLPAGELLLSVDSFTPQAISRLKGEIGEKELRFVLFEGEAHPSASELAGFHAEACRSGGAHAALTTEPEVARALREQGVPHEWVVPTDSNIVVALERALLSTETRRSKEAQIVVGMVNVDDFSKQIRLRSSEHDIQRFKLDIHRMLIDYAESLEGYLTHVGGDEYLFFTTRGIFERETGGYKTIPLAREVGKALGLSLSMGIGFGRSANEAGTHARTALRKAKEAGGSSCFIVREDRTLIGPLEMADPLNHDLSVTDGALLKAAEEAGMTSAYLSRLMASVARTGKLEYEVQELAAVLDITVRSTHRLLTQWIDHGLVEVSGYVKVPKGRPKQTFRLRFLEDHAAARLEESFR</sequence>
<dbReference type="Proteomes" id="UP001305702">
    <property type="component" value="Chromosome"/>
</dbReference>
<proteinExistence type="predicted"/>
<dbReference type="InterPro" id="IPR043128">
    <property type="entry name" value="Rev_trsase/Diguanyl_cyclase"/>
</dbReference>
<evidence type="ECO:0000313" key="1">
    <source>
        <dbReference type="EMBL" id="WNQ10373.1"/>
    </source>
</evidence>
<protein>
    <recommendedName>
        <fullName evidence="3">GGDEF domain-containing protein</fullName>
    </recommendedName>
</protein>
<dbReference type="AlphaFoldDB" id="A0AA96LC16"/>
<evidence type="ECO:0000313" key="2">
    <source>
        <dbReference type="Proteomes" id="UP001305702"/>
    </source>
</evidence>
<organism evidence="1 2">
    <name type="scientific">Paenibacillus aurantius</name>
    <dbReference type="NCBI Taxonomy" id="2918900"/>
    <lineage>
        <taxon>Bacteria</taxon>
        <taxon>Bacillati</taxon>
        <taxon>Bacillota</taxon>
        <taxon>Bacilli</taxon>
        <taxon>Bacillales</taxon>
        <taxon>Paenibacillaceae</taxon>
        <taxon>Paenibacillus</taxon>
    </lineage>
</organism>
<name>A0AA96LC16_9BACL</name>
<accession>A0AA96LC16</accession>
<gene>
    <name evidence="1" type="ORF">MJA45_22540</name>
</gene>
<evidence type="ECO:0008006" key="3">
    <source>
        <dbReference type="Google" id="ProtNLM"/>
    </source>
</evidence>
<dbReference type="RefSeq" id="WP_315604147.1">
    <property type="nucleotide sequence ID" value="NZ_CP130318.1"/>
</dbReference>